<gene>
    <name evidence="5" type="ORF">SM611_28440</name>
</gene>
<name>A0ABV4QI94_9ACTN</name>
<comment type="caution">
    <text evidence="5">The sequence shown here is derived from an EMBL/GenBank/DDBJ whole genome shotgun (WGS) entry which is preliminary data.</text>
</comment>
<organism evidence="5 6">
    <name type="scientific">Actinomadura monticuli</name>
    <dbReference type="NCBI Taxonomy" id="3097367"/>
    <lineage>
        <taxon>Bacteria</taxon>
        <taxon>Bacillati</taxon>
        <taxon>Actinomycetota</taxon>
        <taxon>Actinomycetes</taxon>
        <taxon>Streptosporangiales</taxon>
        <taxon>Thermomonosporaceae</taxon>
        <taxon>Actinomadura</taxon>
    </lineage>
</organism>
<evidence type="ECO:0000256" key="3">
    <source>
        <dbReference type="ARBA" id="ARBA00023065"/>
    </source>
</evidence>
<dbReference type="Proteomes" id="UP001569963">
    <property type="component" value="Unassembled WGS sequence"/>
</dbReference>
<dbReference type="Pfam" id="PF01813">
    <property type="entry name" value="ATP-synt_D"/>
    <property type="match status" value="1"/>
</dbReference>
<evidence type="ECO:0000313" key="5">
    <source>
        <dbReference type="EMBL" id="MFA1542879.1"/>
    </source>
</evidence>
<keyword evidence="4" id="KW-0175">Coiled coil</keyword>
<evidence type="ECO:0000256" key="2">
    <source>
        <dbReference type="ARBA" id="ARBA00022448"/>
    </source>
</evidence>
<keyword evidence="6" id="KW-1185">Reference proteome</keyword>
<evidence type="ECO:0000313" key="6">
    <source>
        <dbReference type="Proteomes" id="UP001569963"/>
    </source>
</evidence>
<sequence length="200" mass="21753">MSGVPHGRAGRLWLRQRIEIAEGAVELLQRKLNILRDERDRMKLLATRTEEAWHRRCAEADEALLRATLLGGRRVLPPASGGLLADVTVEHAESMGVSHPARIVFTPPGAAAPAPGGTALTPARRACRAALEAACAHAAACAAVATLDAEVEATGQRVRAIERRRLPRLRKALASIEFALEEREREDGARLRRLTTRESS</sequence>
<dbReference type="EMBL" id="JAXCEI010000014">
    <property type="protein sequence ID" value="MFA1542879.1"/>
    <property type="molecule type" value="Genomic_DNA"/>
</dbReference>
<feature type="coiled-coil region" evidence="4">
    <location>
        <begin position="18"/>
        <end position="45"/>
    </location>
</feature>
<keyword evidence="2" id="KW-0813">Transport</keyword>
<reference evidence="5 6" key="1">
    <citation type="submission" date="2023-11" db="EMBL/GenBank/DDBJ databases">
        <title>Actinomadura monticuli sp. nov., isolated from volcanic ash.</title>
        <authorList>
            <person name="Lee S.D."/>
            <person name="Yang H."/>
            <person name="Kim I.S."/>
        </authorList>
    </citation>
    <scope>NUCLEOTIDE SEQUENCE [LARGE SCALE GENOMIC DNA]</scope>
    <source>
        <strain evidence="5 6">DLS-62</strain>
    </source>
</reference>
<evidence type="ECO:0000256" key="4">
    <source>
        <dbReference type="SAM" id="Coils"/>
    </source>
</evidence>
<keyword evidence="3" id="KW-0406">Ion transport</keyword>
<accession>A0ABV4QI94</accession>
<proteinExistence type="inferred from homology"/>
<dbReference type="PANTHER" id="PTHR11671">
    <property type="entry name" value="V-TYPE ATP SYNTHASE SUBUNIT D"/>
    <property type="match status" value="1"/>
</dbReference>
<dbReference type="InterPro" id="IPR002699">
    <property type="entry name" value="V_ATPase_D"/>
</dbReference>
<dbReference type="RefSeq" id="WP_371953350.1">
    <property type="nucleotide sequence ID" value="NZ_JAXCEI010000014.1"/>
</dbReference>
<evidence type="ECO:0000256" key="1">
    <source>
        <dbReference type="ARBA" id="ARBA00005850"/>
    </source>
</evidence>
<dbReference type="Gene3D" id="1.10.287.3240">
    <property type="match status" value="1"/>
</dbReference>
<protein>
    <submittedName>
        <fullName evidence="5">V-type ATP synthase subunit D</fullName>
    </submittedName>
</protein>
<comment type="similarity">
    <text evidence="1">Belongs to the V-ATPase D subunit family.</text>
</comment>